<dbReference type="SUPFAM" id="SSF53850">
    <property type="entry name" value="Periplasmic binding protein-like II"/>
    <property type="match status" value="1"/>
</dbReference>
<dbReference type="CDD" id="cd14748">
    <property type="entry name" value="PBP2_UgpB"/>
    <property type="match status" value="1"/>
</dbReference>
<comment type="similarity">
    <text evidence="2">Belongs to the bacterial solute-binding protein 1 family.</text>
</comment>
<dbReference type="GO" id="GO:0030313">
    <property type="term" value="C:cell envelope"/>
    <property type="evidence" value="ECO:0007669"/>
    <property type="project" value="UniProtKB-SubCell"/>
</dbReference>
<reference evidence="6" key="2">
    <citation type="submission" date="2020-09" db="EMBL/GenBank/DDBJ databases">
        <authorList>
            <person name="Sun Q."/>
            <person name="Ohkuma M."/>
        </authorList>
    </citation>
    <scope>NUCLEOTIDE SEQUENCE</scope>
    <source>
        <strain evidence="6">JCM 12580</strain>
    </source>
</reference>
<evidence type="ECO:0000256" key="3">
    <source>
        <dbReference type="ARBA" id="ARBA00022448"/>
    </source>
</evidence>
<evidence type="ECO:0000256" key="4">
    <source>
        <dbReference type="ARBA" id="ARBA00022729"/>
    </source>
</evidence>
<protein>
    <submittedName>
        <fullName evidence="6">ABC transporter substrate-binding protein</fullName>
    </submittedName>
</protein>
<keyword evidence="4 5" id="KW-0732">Signal</keyword>
<evidence type="ECO:0000256" key="5">
    <source>
        <dbReference type="SAM" id="SignalP"/>
    </source>
</evidence>
<evidence type="ECO:0000313" key="6">
    <source>
        <dbReference type="EMBL" id="GGK06378.1"/>
    </source>
</evidence>
<keyword evidence="3" id="KW-0813">Transport</keyword>
<feature type="signal peptide" evidence="5">
    <location>
        <begin position="1"/>
        <end position="22"/>
    </location>
</feature>
<name>A0A917Q174_9BACI</name>
<sequence>MKKLLFALVMLVLLLSACTGNSQEATTTEDGKTVIKFWHNLDGDNALTLEGIIEKFNGQSDSVQVKPSFQDNVQQQMRTVGSTDSAPTVFMGGDLAYYSQSGYITPVEEMIEEDNSFSMNQLNEAVVSNHSLDGTLSGMPFNVFVPLLFYNTSMFKDAGLDPDNPPQTFSEIQKAAEKLTVGSGEEPDVYGFSIPINTSFIYNLFAVQNELVFNHDNGRLGKQPTKTFLNSDVGQNIYNWIAEMNKAGNFGNYGRTWSNTQMAFSAGELAMYPDSSAVTGIWLETLDFEFDTAPMPVPDGKEWSGVNQGGSQLWLSNQASEEEQKAGWEFIKYLVSAEVQSEWATKTGYVPVTPEAAKISPLKEAYSEDAQLKEAYDALNNTKPSEATAGPSLEEVEVSEMVAQSFEKLLQGESVEDVLQEAEQKINKLLQ</sequence>
<comment type="caution">
    <text evidence="6">The sequence shown here is derived from an EMBL/GenBank/DDBJ whole genome shotgun (WGS) entry which is preliminary data.</text>
</comment>
<feature type="chain" id="PRO_5038472568" evidence="5">
    <location>
        <begin position="23"/>
        <end position="431"/>
    </location>
</feature>
<dbReference type="Pfam" id="PF13416">
    <property type="entry name" value="SBP_bac_8"/>
    <property type="match status" value="1"/>
</dbReference>
<organism evidence="6 7">
    <name type="scientific">Lentibacillus kapialis</name>
    <dbReference type="NCBI Taxonomy" id="340214"/>
    <lineage>
        <taxon>Bacteria</taxon>
        <taxon>Bacillati</taxon>
        <taxon>Bacillota</taxon>
        <taxon>Bacilli</taxon>
        <taxon>Bacillales</taxon>
        <taxon>Bacillaceae</taxon>
        <taxon>Lentibacillus</taxon>
    </lineage>
</organism>
<accession>A0A917Q174</accession>
<dbReference type="InterPro" id="IPR006059">
    <property type="entry name" value="SBP"/>
</dbReference>
<dbReference type="PANTHER" id="PTHR43649:SF31">
    <property type="entry name" value="SN-GLYCEROL-3-PHOSPHATE-BINDING PERIPLASMIC PROTEIN UGPB"/>
    <property type="match status" value="1"/>
</dbReference>
<evidence type="ECO:0000256" key="2">
    <source>
        <dbReference type="ARBA" id="ARBA00008520"/>
    </source>
</evidence>
<dbReference type="PROSITE" id="PS51257">
    <property type="entry name" value="PROKAR_LIPOPROTEIN"/>
    <property type="match status" value="1"/>
</dbReference>
<reference evidence="6" key="1">
    <citation type="journal article" date="2014" name="Int. J. Syst. Evol. Microbiol.">
        <title>Complete genome sequence of Corynebacterium casei LMG S-19264T (=DSM 44701T), isolated from a smear-ripened cheese.</title>
        <authorList>
            <consortium name="US DOE Joint Genome Institute (JGI-PGF)"/>
            <person name="Walter F."/>
            <person name="Albersmeier A."/>
            <person name="Kalinowski J."/>
            <person name="Ruckert C."/>
        </authorList>
    </citation>
    <scope>NUCLEOTIDE SEQUENCE</scope>
    <source>
        <strain evidence="6">JCM 12580</strain>
    </source>
</reference>
<dbReference type="RefSeq" id="WP_188634029.1">
    <property type="nucleotide sequence ID" value="NZ_BMNQ01000066.1"/>
</dbReference>
<dbReference type="Proteomes" id="UP000658382">
    <property type="component" value="Unassembled WGS sequence"/>
</dbReference>
<comment type="subcellular location">
    <subcellularLocation>
        <location evidence="1">Cell envelope</location>
    </subcellularLocation>
</comment>
<evidence type="ECO:0000256" key="1">
    <source>
        <dbReference type="ARBA" id="ARBA00004196"/>
    </source>
</evidence>
<gene>
    <name evidence="6" type="ORF">GCM10007063_31130</name>
</gene>
<dbReference type="InterPro" id="IPR050490">
    <property type="entry name" value="Bact_solute-bd_prot1"/>
</dbReference>
<dbReference type="Gene3D" id="3.40.190.10">
    <property type="entry name" value="Periplasmic binding protein-like II"/>
    <property type="match status" value="2"/>
</dbReference>
<proteinExistence type="inferred from homology"/>
<dbReference type="EMBL" id="BMNQ01000066">
    <property type="protein sequence ID" value="GGK06378.1"/>
    <property type="molecule type" value="Genomic_DNA"/>
</dbReference>
<evidence type="ECO:0000313" key="7">
    <source>
        <dbReference type="Proteomes" id="UP000658382"/>
    </source>
</evidence>
<keyword evidence="7" id="KW-1185">Reference proteome</keyword>
<dbReference type="AlphaFoldDB" id="A0A917Q174"/>
<dbReference type="PANTHER" id="PTHR43649">
    <property type="entry name" value="ARABINOSE-BINDING PROTEIN-RELATED"/>
    <property type="match status" value="1"/>
</dbReference>